<dbReference type="SMART" id="SM00054">
    <property type="entry name" value="EFh"/>
    <property type="match status" value="3"/>
</dbReference>
<dbReference type="InterPro" id="IPR018247">
    <property type="entry name" value="EF_Hand_1_Ca_BS"/>
</dbReference>
<dbReference type="SUPFAM" id="SSF47473">
    <property type="entry name" value="EF-hand"/>
    <property type="match status" value="1"/>
</dbReference>
<evidence type="ECO:0000259" key="2">
    <source>
        <dbReference type="PROSITE" id="PS50222"/>
    </source>
</evidence>
<dbReference type="PROSITE" id="PS50222">
    <property type="entry name" value="EF_HAND_2"/>
    <property type="match status" value="3"/>
</dbReference>
<protein>
    <recommendedName>
        <fullName evidence="2">EF-hand domain-containing protein</fullName>
    </recommendedName>
</protein>
<feature type="domain" description="EF-hand" evidence="2">
    <location>
        <begin position="58"/>
        <end position="93"/>
    </location>
</feature>
<gene>
    <name evidence="3" type="ORF">CYMTET_12919</name>
</gene>
<dbReference type="Proteomes" id="UP001190700">
    <property type="component" value="Unassembled WGS sequence"/>
</dbReference>
<dbReference type="PROSITE" id="PS00018">
    <property type="entry name" value="EF_HAND_1"/>
    <property type="match status" value="3"/>
</dbReference>
<feature type="domain" description="EF-hand" evidence="2">
    <location>
        <begin position="221"/>
        <end position="254"/>
    </location>
</feature>
<sequence>MPSSTMSQKSSAVAKSTTQFPATLAKLTSWQKTADFKITAKQIEYIDKKGSKARCSINGLLYLYKMFRAIDLDNSGTISQDEVDDFEGRLFNRAVDTLALVALFEGDSIQKNSVGVFLKFMRNTLAKRSRISFIDFLKIAQPHANFQVILEMNKIVMRNEMKNRCGLSAAREQDRRKALQEELRRQRAWVESMWVVWDNDGNGELDGNEFKAVMLDIGADITEAESFFAEIDDDGSGLISKSEFLAWWAAIHVLANTQVDLALKF</sequence>
<comment type="caution">
    <text evidence="3">The sequence shown here is derived from an EMBL/GenBank/DDBJ whole genome shotgun (WGS) entry which is preliminary data.</text>
</comment>
<accession>A0AAE0GJD6</accession>
<keyword evidence="4" id="KW-1185">Reference proteome</keyword>
<dbReference type="AlphaFoldDB" id="A0AAE0GJD6"/>
<proteinExistence type="predicted"/>
<dbReference type="Gene3D" id="1.10.238.10">
    <property type="entry name" value="EF-hand"/>
    <property type="match status" value="1"/>
</dbReference>
<dbReference type="EMBL" id="LGRX02005093">
    <property type="protein sequence ID" value="KAK3279187.1"/>
    <property type="molecule type" value="Genomic_DNA"/>
</dbReference>
<evidence type="ECO:0000313" key="4">
    <source>
        <dbReference type="Proteomes" id="UP001190700"/>
    </source>
</evidence>
<feature type="domain" description="EF-hand" evidence="2">
    <location>
        <begin position="185"/>
        <end position="220"/>
    </location>
</feature>
<dbReference type="CDD" id="cd00051">
    <property type="entry name" value="EFh"/>
    <property type="match status" value="1"/>
</dbReference>
<name>A0AAE0GJD6_9CHLO</name>
<reference evidence="3 4" key="1">
    <citation type="journal article" date="2015" name="Genome Biol. Evol.">
        <title>Comparative Genomics of a Bacterivorous Green Alga Reveals Evolutionary Causalities and Consequences of Phago-Mixotrophic Mode of Nutrition.</title>
        <authorList>
            <person name="Burns J.A."/>
            <person name="Paasch A."/>
            <person name="Narechania A."/>
            <person name="Kim E."/>
        </authorList>
    </citation>
    <scope>NUCLEOTIDE SEQUENCE [LARGE SCALE GENOMIC DNA]</scope>
    <source>
        <strain evidence="3 4">PLY_AMNH</strain>
    </source>
</reference>
<dbReference type="Pfam" id="PF13499">
    <property type="entry name" value="EF-hand_7"/>
    <property type="match status" value="1"/>
</dbReference>
<evidence type="ECO:0000313" key="3">
    <source>
        <dbReference type="EMBL" id="KAK3279187.1"/>
    </source>
</evidence>
<dbReference type="InterPro" id="IPR002048">
    <property type="entry name" value="EF_hand_dom"/>
</dbReference>
<dbReference type="GO" id="GO:0005509">
    <property type="term" value="F:calcium ion binding"/>
    <property type="evidence" value="ECO:0007669"/>
    <property type="project" value="InterPro"/>
</dbReference>
<dbReference type="Pfam" id="PF13202">
    <property type="entry name" value="EF-hand_5"/>
    <property type="match status" value="1"/>
</dbReference>
<keyword evidence="1" id="KW-0106">Calcium</keyword>
<organism evidence="3 4">
    <name type="scientific">Cymbomonas tetramitiformis</name>
    <dbReference type="NCBI Taxonomy" id="36881"/>
    <lineage>
        <taxon>Eukaryota</taxon>
        <taxon>Viridiplantae</taxon>
        <taxon>Chlorophyta</taxon>
        <taxon>Pyramimonadophyceae</taxon>
        <taxon>Pyramimonadales</taxon>
        <taxon>Pyramimonadaceae</taxon>
        <taxon>Cymbomonas</taxon>
    </lineage>
</organism>
<evidence type="ECO:0000256" key="1">
    <source>
        <dbReference type="ARBA" id="ARBA00022837"/>
    </source>
</evidence>
<dbReference type="InterPro" id="IPR011992">
    <property type="entry name" value="EF-hand-dom_pair"/>
</dbReference>